<keyword evidence="1" id="KW-0732">Signal</keyword>
<feature type="chain" id="PRO_5024395186" description="Hemin receptor" evidence="1">
    <location>
        <begin position="22"/>
        <end position="483"/>
    </location>
</feature>
<gene>
    <name evidence="2" type="ORF">F0145_14860</name>
</gene>
<keyword evidence="3" id="KW-1185">Reference proteome</keyword>
<evidence type="ECO:0000256" key="1">
    <source>
        <dbReference type="SAM" id="SignalP"/>
    </source>
</evidence>
<proteinExistence type="predicted"/>
<dbReference type="Proteomes" id="UP000323426">
    <property type="component" value="Unassembled WGS sequence"/>
</dbReference>
<accession>A0A5M6D9G4</accession>
<organism evidence="2 3">
    <name type="scientific">Adhaeribacter rhizoryzae</name>
    <dbReference type="NCBI Taxonomy" id="2607907"/>
    <lineage>
        <taxon>Bacteria</taxon>
        <taxon>Pseudomonadati</taxon>
        <taxon>Bacteroidota</taxon>
        <taxon>Cytophagia</taxon>
        <taxon>Cytophagales</taxon>
        <taxon>Hymenobacteraceae</taxon>
        <taxon>Adhaeribacter</taxon>
    </lineage>
</organism>
<comment type="caution">
    <text evidence="2">The sequence shown here is derived from an EMBL/GenBank/DDBJ whole genome shotgun (WGS) entry which is preliminary data.</text>
</comment>
<name>A0A5M6D9G4_9BACT</name>
<evidence type="ECO:0008006" key="4">
    <source>
        <dbReference type="Google" id="ProtNLM"/>
    </source>
</evidence>
<evidence type="ECO:0000313" key="3">
    <source>
        <dbReference type="Proteomes" id="UP000323426"/>
    </source>
</evidence>
<dbReference type="RefSeq" id="WP_150089269.1">
    <property type="nucleotide sequence ID" value="NZ_VWSF01000011.1"/>
</dbReference>
<evidence type="ECO:0000313" key="2">
    <source>
        <dbReference type="EMBL" id="KAA5544187.1"/>
    </source>
</evidence>
<sequence>MKSINILTGVALLCLSGTAMAQNENDALRYSRLGLGGTARVQAIGGSQVALGADAGNLAGNPAGLGFYRRSEFTFTPGIQFGNTNSTVDGNKSVDQRQNLHLSGLGLVFGRRKSDGTEGAWRGGAFGIGFTRQNSFQHKFNYQRAASGATIVESLAESANRYGIGDTNFENREGLAYETFLINYDQDAKEYYATNRIGVVQQSEDVLSQGAQNQWDFSYGASYRDKLYLGASIGLSTLRYNQVSTFKEAENNSTTVFQNLTLRDEFTTTGNGINGRLGVIFKPTDLFRVGASIQTPTYYAMNDSYQTSLQVQEFENHDVSTDPGEYSYNLTTPMRLNGGLAFILGKNGFISGDLEYVDYSKARLNDDTDSDVFRATNNRISTDFKSAVNLKLGAEGRYDIFRLRAGYALLGDPYKNGTIDRKQSIITAGAGIRQANYFADLAFVTSSANSVYSPYTLNDVADQPVVNTKSRVNNLLFTVGLNF</sequence>
<feature type="signal peptide" evidence="1">
    <location>
        <begin position="1"/>
        <end position="21"/>
    </location>
</feature>
<dbReference type="EMBL" id="VWSF01000011">
    <property type="protein sequence ID" value="KAA5544187.1"/>
    <property type="molecule type" value="Genomic_DNA"/>
</dbReference>
<protein>
    <recommendedName>
        <fullName evidence="4">Hemin receptor</fullName>
    </recommendedName>
</protein>
<dbReference type="Gene3D" id="2.40.160.60">
    <property type="entry name" value="Outer membrane protein transport protein (OMPP1/FadL/TodX)"/>
    <property type="match status" value="1"/>
</dbReference>
<dbReference type="SUPFAM" id="SSF56935">
    <property type="entry name" value="Porins"/>
    <property type="match status" value="1"/>
</dbReference>
<reference evidence="2 3" key="1">
    <citation type="submission" date="2019-09" db="EMBL/GenBank/DDBJ databases">
        <title>Genome sequence and assembly of Adhaeribacter sp.</title>
        <authorList>
            <person name="Chhetri G."/>
        </authorList>
    </citation>
    <scope>NUCLEOTIDE SEQUENCE [LARGE SCALE GENOMIC DNA]</scope>
    <source>
        <strain evidence="2 3">DK36</strain>
    </source>
</reference>
<dbReference type="AlphaFoldDB" id="A0A5M6D9G4"/>